<dbReference type="Pfam" id="PF00642">
    <property type="entry name" value="zf-CCCH"/>
    <property type="match status" value="1"/>
</dbReference>
<protein>
    <recommendedName>
        <fullName evidence="3">C3H1-type domain-containing protein</fullName>
    </recommendedName>
</protein>
<keyword evidence="1" id="KW-0863">Zinc-finger</keyword>
<evidence type="ECO:0000256" key="2">
    <source>
        <dbReference type="SAM" id="MobiDB-lite"/>
    </source>
</evidence>
<comment type="caution">
    <text evidence="4">The sequence shown here is derived from an EMBL/GenBank/DDBJ whole genome shotgun (WGS) entry which is preliminary data.</text>
</comment>
<feature type="region of interest" description="Disordered" evidence="2">
    <location>
        <begin position="128"/>
        <end position="150"/>
    </location>
</feature>
<evidence type="ECO:0000313" key="4">
    <source>
        <dbReference type="EMBL" id="KAE9445355.1"/>
    </source>
</evidence>
<dbReference type="OrthoDB" id="1725508at2759"/>
<evidence type="ECO:0000259" key="3">
    <source>
        <dbReference type="PROSITE" id="PS50103"/>
    </source>
</evidence>
<dbReference type="EMBL" id="QEFC01004224">
    <property type="protein sequence ID" value="KAE9445355.1"/>
    <property type="molecule type" value="Genomic_DNA"/>
</dbReference>
<feature type="domain" description="C3H1-type" evidence="3">
    <location>
        <begin position="2"/>
        <end position="60"/>
    </location>
</feature>
<keyword evidence="1" id="KW-0479">Metal-binding</keyword>
<feature type="non-terminal residue" evidence="4">
    <location>
        <position position="1"/>
    </location>
</feature>
<accession>A0A6A4KFY8</accession>
<dbReference type="AlphaFoldDB" id="A0A6A4KFY8"/>
<feature type="zinc finger region" description="C3H1-type" evidence="1">
    <location>
        <begin position="2"/>
        <end position="60"/>
    </location>
</feature>
<organism evidence="4">
    <name type="scientific">Rhododendron williamsianum</name>
    <dbReference type="NCBI Taxonomy" id="262921"/>
    <lineage>
        <taxon>Eukaryota</taxon>
        <taxon>Viridiplantae</taxon>
        <taxon>Streptophyta</taxon>
        <taxon>Embryophyta</taxon>
        <taxon>Tracheophyta</taxon>
        <taxon>Spermatophyta</taxon>
        <taxon>Magnoliopsida</taxon>
        <taxon>eudicotyledons</taxon>
        <taxon>Gunneridae</taxon>
        <taxon>Pentapetalae</taxon>
        <taxon>asterids</taxon>
        <taxon>Ericales</taxon>
        <taxon>Ericaceae</taxon>
        <taxon>Ericoideae</taxon>
        <taxon>Rhodoreae</taxon>
        <taxon>Rhododendron</taxon>
    </lineage>
</organism>
<name>A0A6A4KFY8_9ERIC</name>
<sequence length="250" mass="28107">MPPRKEPCRNFQRGRQYIASTATTGVPVELQCYGRSFIFQLKAGVPCRYGERCKFLHVTQQQPKANVFGYGVQSSTQLQRSNLQQHKPNSFGFGVQGSPQARGANGFGSKQDQFKPYENTWTRFSPINAGGSQASQQPDNQPPTAHHKCTDPELCKGQILEDFQHERPLWKLTCYGHGKRYIFLTMSLTGTLRKLVFKISLKNRLVGTLYFNGETVVHKLPRKTEEQLLQSPVTVIGSITLCNAGNLTLE</sequence>
<dbReference type="GO" id="GO:0008270">
    <property type="term" value="F:zinc ion binding"/>
    <property type="evidence" value="ECO:0007669"/>
    <property type="project" value="UniProtKB-KW"/>
</dbReference>
<dbReference type="PROSITE" id="PS50103">
    <property type="entry name" value="ZF_C3H1"/>
    <property type="match status" value="1"/>
</dbReference>
<proteinExistence type="predicted"/>
<evidence type="ECO:0000256" key="1">
    <source>
        <dbReference type="PROSITE-ProRule" id="PRU00723"/>
    </source>
</evidence>
<gene>
    <name evidence="4" type="ORF">C3L33_22745</name>
</gene>
<reference evidence="4" key="1">
    <citation type="journal article" date="2019" name="Genome Biol. Evol.">
        <title>The Rhododendron genome and chromosomal organization provide insight into shared whole-genome duplications across the heath family (Ericaceae).</title>
        <authorList>
            <person name="Soza V.L."/>
            <person name="Lindsley D."/>
            <person name="Waalkes A."/>
            <person name="Ramage E."/>
            <person name="Patwardhan R.P."/>
            <person name="Burton J.N."/>
            <person name="Adey A."/>
            <person name="Kumar A."/>
            <person name="Qiu R."/>
            <person name="Shendure J."/>
            <person name="Hall B."/>
        </authorList>
    </citation>
    <scope>NUCLEOTIDE SEQUENCE</scope>
    <source>
        <strain evidence="4">RSF 1966-606</strain>
    </source>
</reference>
<keyword evidence="1" id="KW-0862">Zinc</keyword>
<feature type="compositionally biased region" description="Polar residues" evidence="2">
    <location>
        <begin position="128"/>
        <end position="143"/>
    </location>
</feature>
<dbReference type="InterPro" id="IPR000571">
    <property type="entry name" value="Znf_CCCH"/>
</dbReference>